<evidence type="ECO:0000313" key="3">
    <source>
        <dbReference type="Proteomes" id="UP000234681"/>
    </source>
</evidence>
<dbReference type="InterPro" id="IPR009786">
    <property type="entry name" value="Spot_14"/>
</dbReference>
<sequence>MQVLTKRYPKNCLLKVMDRYSAVVRNMEQITLHEREDDEDPAVHQPRDQEGRPGPRWMQRRLLSLGVPHLPLSASVDLAAGSPLRCLL</sequence>
<dbReference type="AlphaFoldDB" id="A6I693"/>
<dbReference type="RGD" id="3859">
    <property type="gene designation" value="Thrsp"/>
</dbReference>
<proteinExistence type="predicted"/>
<accession>A6I693</accession>
<dbReference type="Proteomes" id="UP000234681">
    <property type="component" value="Chromosome 1"/>
</dbReference>
<dbReference type="Pfam" id="PF07084">
    <property type="entry name" value="Spot_14"/>
    <property type="match status" value="1"/>
</dbReference>
<protein>
    <submittedName>
        <fullName evidence="2">Thyroid hormone responsive protein, isoform CRA_d</fullName>
    </submittedName>
</protein>
<feature type="compositionally biased region" description="Basic and acidic residues" evidence="1">
    <location>
        <begin position="32"/>
        <end position="53"/>
    </location>
</feature>
<organism evidence="2 3">
    <name type="scientific">Rattus norvegicus</name>
    <name type="common">Rat</name>
    <dbReference type="NCBI Taxonomy" id="10116"/>
    <lineage>
        <taxon>Eukaryota</taxon>
        <taxon>Metazoa</taxon>
        <taxon>Chordata</taxon>
        <taxon>Craniata</taxon>
        <taxon>Vertebrata</taxon>
        <taxon>Euteleostomi</taxon>
        <taxon>Mammalia</taxon>
        <taxon>Eutheria</taxon>
        <taxon>Euarchontoglires</taxon>
        <taxon>Glires</taxon>
        <taxon>Rodentia</taxon>
        <taxon>Myomorpha</taxon>
        <taxon>Muroidea</taxon>
        <taxon>Muridae</taxon>
        <taxon>Murinae</taxon>
        <taxon>Rattus</taxon>
    </lineage>
</organism>
<evidence type="ECO:0000256" key="1">
    <source>
        <dbReference type="SAM" id="MobiDB-lite"/>
    </source>
</evidence>
<evidence type="ECO:0000313" key="2">
    <source>
        <dbReference type="EMBL" id="EDM18487.1"/>
    </source>
</evidence>
<dbReference type="EMBL" id="CH473956">
    <property type="protein sequence ID" value="EDM18487.1"/>
    <property type="molecule type" value="Genomic_DNA"/>
</dbReference>
<gene>
    <name evidence="2 4" type="primary">Thrsp</name>
    <name evidence="2" type="ORF">rCG_40563</name>
</gene>
<evidence type="ECO:0000313" key="4">
    <source>
        <dbReference type="RGD" id="3859"/>
    </source>
</evidence>
<reference evidence="2 3" key="1">
    <citation type="submission" date="2005-09" db="EMBL/GenBank/DDBJ databases">
        <authorList>
            <person name="Mural R.J."/>
            <person name="Li P.W."/>
            <person name="Adams M.D."/>
            <person name="Amanatides P.G."/>
            <person name="Baden-Tillson H."/>
            <person name="Barnstead M."/>
            <person name="Chin S.H."/>
            <person name="Dew I."/>
            <person name="Evans C.A."/>
            <person name="Ferriera S."/>
            <person name="Flanigan M."/>
            <person name="Fosler C."/>
            <person name="Glodek A."/>
            <person name="Gu Z."/>
            <person name="Holt R.A."/>
            <person name="Jennings D."/>
            <person name="Kraft C.L."/>
            <person name="Lu F."/>
            <person name="Nguyen T."/>
            <person name="Nusskern D.R."/>
            <person name="Pfannkoch C.M."/>
            <person name="Sitter C."/>
            <person name="Sutton G.G."/>
            <person name="Venter J.C."/>
            <person name="Wang Z."/>
            <person name="Woodage T."/>
            <person name="Zheng X.H."/>
            <person name="Zhong F."/>
        </authorList>
    </citation>
    <scope>NUCLEOTIDE SEQUENCE [LARGE SCALE GENOMIC DNA]</scope>
    <source>
        <strain>BN</strain>
        <strain evidence="3">Sprague-Dawley</strain>
    </source>
</reference>
<name>A6I693_RAT</name>
<feature type="region of interest" description="Disordered" evidence="1">
    <location>
        <begin position="32"/>
        <end position="56"/>
    </location>
</feature>